<evidence type="ECO:0000313" key="7">
    <source>
        <dbReference type="EMBL" id="KAJ6436662.1"/>
    </source>
</evidence>
<keyword evidence="8" id="KW-1185">Reference proteome</keyword>
<evidence type="ECO:0000256" key="4">
    <source>
        <dbReference type="ARBA" id="ARBA00022827"/>
    </source>
</evidence>
<protein>
    <recommendedName>
        <fullName evidence="6">FAD/NAD(P)-binding domain-containing protein</fullName>
    </recommendedName>
</protein>
<dbReference type="EMBL" id="JAQHRD010000018">
    <property type="protein sequence ID" value="KAJ6436662.1"/>
    <property type="molecule type" value="Genomic_DNA"/>
</dbReference>
<dbReference type="GO" id="GO:0019646">
    <property type="term" value="P:aerobic electron transport chain"/>
    <property type="evidence" value="ECO:0007669"/>
    <property type="project" value="TreeGrafter"/>
</dbReference>
<dbReference type="Gene3D" id="3.50.50.100">
    <property type="match status" value="1"/>
</dbReference>
<dbReference type="PANTHER" id="PTHR42913:SF3">
    <property type="entry name" value="64 KDA MITOCHONDRIAL NADH DEHYDROGENASE (EUROFUNG)"/>
    <property type="match status" value="1"/>
</dbReference>
<dbReference type="InterPro" id="IPR051169">
    <property type="entry name" value="NADH-Q_oxidoreductase"/>
</dbReference>
<keyword evidence="4" id="KW-0274">FAD</keyword>
<evidence type="ECO:0000256" key="3">
    <source>
        <dbReference type="ARBA" id="ARBA00022630"/>
    </source>
</evidence>
<dbReference type="Pfam" id="PF07992">
    <property type="entry name" value="Pyr_redox_2"/>
    <property type="match status" value="1"/>
</dbReference>
<accession>A0AB34FCR7</accession>
<dbReference type="InterPro" id="IPR023753">
    <property type="entry name" value="FAD/NAD-binding_dom"/>
</dbReference>
<proteinExistence type="inferred from homology"/>
<comment type="caution">
    <text evidence="7">The sequence shown here is derived from an EMBL/GenBank/DDBJ whole genome shotgun (WGS) entry which is preliminary data.</text>
</comment>
<dbReference type="SUPFAM" id="SSF51905">
    <property type="entry name" value="FAD/NAD(P)-binding domain"/>
    <property type="match status" value="1"/>
</dbReference>
<evidence type="ECO:0000256" key="1">
    <source>
        <dbReference type="ARBA" id="ARBA00001974"/>
    </source>
</evidence>
<comment type="similarity">
    <text evidence="2">Belongs to the NADH dehydrogenase family.</text>
</comment>
<evidence type="ECO:0000313" key="8">
    <source>
        <dbReference type="Proteomes" id="UP001163105"/>
    </source>
</evidence>
<feature type="domain" description="FAD/NAD(P)-binding" evidence="6">
    <location>
        <begin position="5"/>
        <end position="311"/>
    </location>
</feature>
<gene>
    <name evidence="7" type="ORF">O9K51_10781</name>
</gene>
<organism evidence="7 8">
    <name type="scientific">Purpureocillium lavendulum</name>
    <dbReference type="NCBI Taxonomy" id="1247861"/>
    <lineage>
        <taxon>Eukaryota</taxon>
        <taxon>Fungi</taxon>
        <taxon>Dikarya</taxon>
        <taxon>Ascomycota</taxon>
        <taxon>Pezizomycotina</taxon>
        <taxon>Sordariomycetes</taxon>
        <taxon>Hypocreomycetidae</taxon>
        <taxon>Hypocreales</taxon>
        <taxon>Ophiocordycipitaceae</taxon>
        <taxon>Purpureocillium</taxon>
    </lineage>
</organism>
<evidence type="ECO:0000256" key="5">
    <source>
        <dbReference type="ARBA" id="ARBA00023002"/>
    </source>
</evidence>
<dbReference type="InterPro" id="IPR036188">
    <property type="entry name" value="FAD/NAD-bd_sf"/>
</dbReference>
<dbReference type="PRINTS" id="PR00411">
    <property type="entry name" value="PNDRDTASEI"/>
</dbReference>
<reference evidence="7" key="1">
    <citation type="submission" date="2023-01" db="EMBL/GenBank/DDBJ databases">
        <title>The growth and conidiation of Purpureocillium lavendulum are regulated by nitrogen source and histone H3K14 acetylation.</title>
        <authorList>
            <person name="Tang P."/>
            <person name="Han J."/>
            <person name="Zhang C."/>
            <person name="Tang P."/>
            <person name="Qi F."/>
            <person name="Zhang K."/>
            <person name="Liang L."/>
        </authorList>
    </citation>
    <scope>NUCLEOTIDE SEQUENCE</scope>
    <source>
        <strain evidence="7">YMF1.00683</strain>
    </source>
</reference>
<comment type="cofactor">
    <cofactor evidence="1">
        <name>FAD</name>
        <dbReference type="ChEBI" id="CHEBI:57692"/>
    </cofactor>
</comment>
<dbReference type="Proteomes" id="UP001163105">
    <property type="component" value="Unassembled WGS sequence"/>
</dbReference>
<keyword evidence="5" id="KW-0560">Oxidoreductase</keyword>
<name>A0AB34FCR7_9HYPO</name>
<evidence type="ECO:0000259" key="6">
    <source>
        <dbReference type="Pfam" id="PF07992"/>
    </source>
</evidence>
<dbReference type="AlphaFoldDB" id="A0AB34FCR7"/>
<keyword evidence="3" id="KW-0285">Flavoprotein</keyword>
<evidence type="ECO:0000256" key="2">
    <source>
        <dbReference type="ARBA" id="ARBA00005272"/>
    </source>
</evidence>
<dbReference type="GO" id="GO:0003955">
    <property type="term" value="F:NAD(P)H dehydrogenase (quinone) activity"/>
    <property type="evidence" value="ECO:0007669"/>
    <property type="project" value="TreeGrafter"/>
</dbReference>
<dbReference type="PRINTS" id="PR00368">
    <property type="entry name" value="FADPNR"/>
</dbReference>
<sequence>MPVSKIVIVGAGFAGVWSALSAKRLLNVKNATDIEVIVISPEPTLVIRPRLYEANASKMSHPLGDLFHSAGIKFVQGSVQNIYTEAHTVQIRSASGAQSTVSYDRLILAAGSSVLRPQSVTGIEQYAFDIDTLDSAVKLETQLDRLATLPASPARNTVVVCGAGFTGIELSTELPKRLAHINNVRIILVDSAEELGSTLGPGPRPIITKAMKSLGIEVKLGSAITKVDCEGLTLASGERIESKTVVWTAGMRASPLTTQIPGRRDSLSRLYVDQHLRVPSTEHIFATGDSACARADSEGHYTLMSCQHALRLGRVSGHNAAADLVGDSMVEYSQDMYNCCLDLGGWGTVVNGGWAREPKLTGYLAKEMKRYINQVLIYPPENAERALAAAKPIRSESDIFQKQMLQAIGVCWKVQSALLPW</sequence>
<dbReference type="PANTHER" id="PTHR42913">
    <property type="entry name" value="APOPTOSIS-INDUCING FACTOR 1"/>
    <property type="match status" value="1"/>
</dbReference>